<gene>
    <name evidence="2" type="ORF">COV24_03525</name>
</gene>
<accession>A0A2H0R9U2</accession>
<organism evidence="2 3">
    <name type="scientific">candidate division WWE3 bacterium CG10_big_fil_rev_8_21_14_0_10_32_10</name>
    <dbReference type="NCBI Taxonomy" id="1975090"/>
    <lineage>
        <taxon>Bacteria</taxon>
        <taxon>Katanobacteria</taxon>
    </lineage>
</organism>
<proteinExistence type="predicted"/>
<dbReference type="EMBL" id="PCXU01000029">
    <property type="protein sequence ID" value="PIR43302.1"/>
    <property type="molecule type" value="Genomic_DNA"/>
</dbReference>
<evidence type="ECO:0000259" key="1">
    <source>
        <dbReference type="Pfam" id="PF13524"/>
    </source>
</evidence>
<dbReference type="Proteomes" id="UP000230214">
    <property type="component" value="Unassembled WGS sequence"/>
</dbReference>
<evidence type="ECO:0000313" key="2">
    <source>
        <dbReference type="EMBL" id="PIR43302.1"/>
    </source>
</evidence>
<sequence>MKKNIVIVGVFSNEWSTNVFMANAFENIGFNVFRFDFRAFPKHEIPKMLIDFINSINDVFLIVFCKVDSVPIKTLKDLTGIIPTWYWFMDPMTVANTINAAERARACTYASSTSYKVTEYFKNFNKNSYRIIEGVDTTLYRNLGLKKEYDVLFVGTPDQKRLNYLLNVPYNVKIFGNYWPQCKHETNPPIYNEDLVLAINKSKIILNFTRPDSYSDRVTQILACGGFVLTEYADDLFMDFGDSLTYFTNVNELNQAIGYFLKAPTIRSNYIRKYYRKNLKPLIQTWEKTCDEIIQRVKENDEPI</sequence>
<reference evidence="2 3" key="1">
    <citation type="submission" date="2017-09" db="EMBL/GenBank/DDBJ databases">
        <title>Depth-based differentiation of microbial function through sediment-hosted aquifers and enrichment of novel symbionts in the deep terrestrial subsurface.</title>
        <authorList>
            <person name="Probst A.J."/>
            <person name="Ladd B."/>
            <person name="Jarett J.K."/>
            <person name="Geller-Mcgrath D.E."/>
            <person name="Sieber C.M."/>
            <person name="Emerson J.B."/>
            <person name="Anantharaman K."/>
            <person name="Thomas B.C."/>
            <person name="Malmstrom R."/>
            <person name="Stieglmeier M."/>
            <person name="Klingl A."/>
            <person name="Woyke T."/>
            <person name="Ryan C.M."/>
            <person name="Banfield J.F."/>
        </authorList>
    </citation>
    <scope>NUCLEOTIDE SEQUENCE [LARGE SCALE GENOMIC DNA]</scope>
    <source>
        <strain evidence="2">CG10_big_fil_rev_8_21_14_0_10_32_10</strain>
    </source>
</reference>
<evidence type="ECO:0000313" key="3">
    <source>
        <dbReference type="Proteomes" id="UP000230214"/>
    </source>
</evidence>
<comment type="caution">
    <text evidence="2">The sequence shown here is derived from an EMBL/GenBank/DDBJ whole genome shotgun (WGS) entry which is preliminary data.</text>
</comment>
<feature type="domain" description="Spore protein YkvP/CgeB glycosyl transferase-like" evidence="1">
    <location>
        <begin position="170"/>
        <end position="278"/>
    </location>
</feature>
<dbReference type="AlphaFoldDB" id="A0A2H0R9U2"/>
<dbReference type="InterPro" id="IPR055259">
    <property type="entry name" value="YkvP/CgeB_Glyco_trans-like"/>
</dbReference>
<protein>
    <recommendedName>
        <fullName evidence="1">Spore protein YkvP/CgeB glycosyl transferase-like domain-containing protein</fullName>
    </recommendedName>
</protein>
<name>A0A2H0R9U2_UNCKA</name>
<dbReference type="Pfam" id="PF13524">
    <property type="entry name" value="Glyco_trans_1_2"/>
    <property type="match status" value="1"/>
</dbReference>